<dbReference type="Proteomes" id="UP000790377">
    <property type="component" value="Unassembled WGS sequence"/>
</dbReference>
<sequence>MHATVQKILVVGGNGFIGSAVCKSALARGMQVTSISSSGKPYRTPKGHSPAWASQVDWRRADALRPETYASLLPGVSAVVHTLGTLLEDGKYKAALANGDVPSLLRHFVSGLSGHGGNPLERNSRAGSTGGYEIMNRDSALRVCEAFVSSKPSADAANIRPFVYISAEDIYRPLISARYIETKREAERHIEQLISNNPQYRGVYIRPSLVYHAHQRPLTTPLAALIDLSATLHARLPPGLPSPSSVLRSLGSTFSPPVPVDSQMTTSSLDSMANALTIPPIHVEHVAEAICVALESPKNIAGVLGVKEMREIIGWTEKGQHLPSTGQA</sequence>
<evidence type="ECO:0000313" key="2">
    <source>
        <dbReference type="Proteomes" id="UP000790377"/>
    </source>
</evidence>
<evidence type="ECO:0000313" key="1">
    <source>
        <dbReference type="EMBL" id="KAH7913710.1"/>
    </source>
</evidence>
<comment type="caution">
    <text evidence="1">The sequence shown here is derived from an EMBL/GenBank/DDBJ whole genome shotgun (WGS) entry which is preliminary data.</text>
</comment>
<organism evidence="1 2">
    <name type="scientific">Hygrophoropsis aurantiaca</name>
    <dbReference type="NCBI Taxonomy" id="72124"/>
    <lineage>
        <taxon>Eukaryota</taxon>
        <taxon>Fungi</taxon>
        <taxon>Dikarya</taxon>
        <taxon>Basidiomycota</taxon>
        <taxon>Agaricomycotina</taxon>
        <taxon>Agaricomycetes</taxon>
        <taxon>Agaricomycetidae</taxon>
        <taxon>Boletales</taxon>
        <taxon>Coniophorineae</taxon>
        <taxon>Hygrophoropsidaceae</taxon>
        <taxon>Hygrophoropsis</taxon>
    </lineage>
</organism>
<proteinExistence type="predicted"/>
<keyword evidence="2" id="KW-1185">Reference proteome</keyword>
<protein>
    <submittedName>
        <fullName evidence="1">Mitochondrial protein</fullName>
    </submittedName>
</protein>
<name>A0ACB8AJS8_9AGAM</name>
<accession>A0ACB8AJS8</accession>
<reference evidence="1" key="1">
    <citation type="journal article" date="2021" name="New Phytol.">
        <title>Evolutionary innovations through gain and loss of genes in the ectomycorrhizal Boletales.</title>
        <authorList>
            <person name="Wu G."/>
            <person name="Miyauchi S."/>
            <person name="Morin E."/>
            <person name="Kuo A."/>
            <person name="Drula E."/>
            <person name="Varga T."/>
            <person name="Kohler A."/>
            <person name="Feng B."/>
            <person name="Cao Y."/>
            <person name="Lipzen A."/>
            <person name="Daum C."/>
            <person name="Hundley H."/>
            <person name="Pangilinan J."/>
            <person name="Johnson J."/>
            <person name="Barry K."/>
            <person name="LaButti K."/>
            <person name="Ng V."/>
            <person name="Ahrendt S."/>
            <person name="Min B."/>
            <person name="Choi I.G."/>
            <person name="Park H."/>
            <person name="Plett J.M."/>
            <person name="Magnuson J."/>
            <person name="Spatafora J.W."/>
            <person name="Nagy L.G."/>
            <person name="Henrissat B."/>
            <person name="Grigoriev I.V."/>
            <person name="Yang Z.L."/>
            <person name="Xu J."/>
            <person name="Martin F.M."/>
        </authorList>
    </citation>
    <scope>NUCLEOTIDE SEQUENCE</scope>
    <source>
        <strain evidence="1">ATCC 28755</strain>
    </source>
</reference>
<gene>
    <name evidence="1" type="ORF">BJ138DRAFT_1058401</name>
</gene>
<dbReference type="EMBL" id="MU267625">
    <property type="protein sequence ID" value="KAH7913710.1"/>
    <property type="molecule type" value="Genomic_DNA"/>
</dbReference>